<dbReference type="Pfam" id="PF06585">
    <property type="entry name" value="JHBP"/>
    <property type="match status" value="1"/>
</dbReference>
<gene>
    <name evidence="3" type="ORF">ALC57_09644</name>
</gene>
<keyword evidence="2" id="KW-0732">Signal</keyword>
<keyword evidence="4" id="KW-1185">Reference proteome</keyword>
<proteinExistence type="predicted"/>
<feature type="region of interest" description="Disordered" evidence="1">
    <location>
        <begin position="202"/>
        <end position="268"/>
    </location>
</feature>
<feature type="signal peptide" evidence="2">
    <location>
        <begin position="1"/>
        <end position="24"/>
    </location>
</feature>
<dbReference type="PANTHER" id="PTHR11008">
    <property type="entry name" value="PROTEIN TAKEOUT-LIKE PROTEIN"/>
    <property type="match status" value="1"/>
</dbReference>
<evidence type="ECO:0000256" key="2">
    <source>
        <dbReference type="SAM" id="SignalP"/>
    </source>
</evidence>
<dbReference type="EMBL" id="KQ980050">
    <property type="protein sequence ID" value="KYN17999.1"/>
    <property type="molecule type" value="Genomic_DNA"/>
</dbReference>
<dbReference type="STRING" id="471704.A0A195DZE5"/>
<dbReference type="Gene3D" id="3.15.10.30">
    <property type="entry name" value="Haemolymph juvenile hormone binding protein"/>
    <property type="match status" value="3"/>
</dbReference>
<protein>
    <submittedName>
        <fullName evidence="3">Circadian clock-controlled protein</fullName>
    </submittedName>
</protein>
<evidence type="ECO:0000256" key="1">
    <source>
        <dbReference type="SAM" id="MobiDB-lite"/>
    </source>
</evidence>
<dbReference type="Proteomes" id="UP000078492">
    <property type="component" value="Unassembled WGS sequence"/>
</dbReference>
<evidence type="ECO:0000313" key="3">
    <source>
        <dbReference type="EMBL" id="KYN17999.1"/>
    </source>
</evidence>
<organism evidence="3 4">
    <name type="scientific">Trachymyrmex cornetzi</name>
    <dbReference type="NCBI Taxonomy" id="471704"/>
    <lineage>
        <taxon>Eukaryota</taxon>
        <taxon>Metazoa</taxon>
        <taxon>Ecdysozoa</taxon>
        <taxon>Arthropoda</taxon>
        <taxon>Hexapoda</taxon>
        <taxon>Insecta</taxon>
        <taxon>Pterygota</taxon>
        <taxon>Neoptera</taxon>
        <taxon>Endopterygota</taxon>
        <taxon>Hymenoptera</taxon>
        <taxon>Apocrita</taxon>
        <taxon>Aculeata</taxon>
        <taxon>Formicoidea</taxon>
        <taxon>Formicidae</taxon>
        <taxon>Myrmicinae</taxon>
        <taxon>Trachymyrmex</taxon>
    </lineage>
</organism>
<feature type="chain" id="PRO_5008270591" evidence="2">
    <location>
        <begin position="25"/>
        <end position="782"/>
    </location>
</feature>
<dbReference type="SMART" id="SM00700">
    <property type="entry name" value="JHBP"/>
    <property type="match status" value="1"/>
</dbReference>
<sequence>MGELKQQNILYVLLMLSMMTLTRCGLLEMSQMLWNKTVSGDMTKIGKLDPLRVPLIKIDQSEGDANYRVILKNLEIIGLNGSVLESVHVARGELKSNLSETEAGYVSYSDLRDVDSIIYRFHTVTREPSVPKESFQAIVSPTNRAADIRPFLQYQDTRFDRLQQDQHGTRMFEQNRQYDRRIPLRPAISDGSYRGNLRLSSNFDTNSENAESFKRPAYIQPIYTPNTRGIQGYHRSPQNNKDSIDCDNTKTSQFREHQDSRYDQQDSNAGYYGEQIGDAEVSASEIVETRLKDQDTRPPVSFNREQSQWLDVASSNKIKSSRNATREQSSYIDIVYADDKTNGSVKRFGNLHTDSRENRRVYGIEDVMKNIRENTKFIIYNFTEGEALRKRNDIVKAAIEAKRLKDLIRYAKNYQEQQGYFEEGMQLIYHYGGMNVKNNNVSQNLSDTKRTKRAHPELTSDKDDVMHVILRIRVPLLRVKSQYTLTGKVGKEMLYGNGLLVGNFTDVVGDFTLELKKVNEELIIVRGVRAKLSAKDKKINLQGMDEKRSVQTILSHAPGVTSCPRTNSLSEYDKCVLKQLQALTPYLAKGVPSLKLPALDPLFLPSLTIDRNLESLKIRANMSQIRVYGGTNYVVQELKANPNDLTISIKARMPHMYINGDYDVQGRLLLLPLSGVGNFKGNFTNTDAQVNAQAKEVIDKNGVQRIEIDKLVTKIRVGDGKIILKAPPAHTLAADAAATFFNSNPRLVLDIASPIIEDTAATVSKALATRALSVLTKQELVP</sequence>
<evidence type="ECO:0000313" key="4">
    <source>
        <dbReference type="Proteomes" id="UP000078492"/>
    </source>
</evidence>
<feature type="compositionally biased region" description="Basic and acidic residues" evidence="1">
    <location>
        <begin position="242"/>
        <end position="264"/>
    </location>
</feature>
<reference evidence="3 4" key="1">
    <citation type="submission" date="2015-09" db="EMBL/GenBank/DDBJ databases">
        <title>Trachymyrmex cornetzi WGS genome.</title>
        <authorList>
            <person name="Nygaard S."/>
            <person name="Hu H."/>
            <person name="Boomsma J."/>
            <person name="Zhang G."/>
        </authorList>
    </citation>
    <scope>NUCLEOTIDE SEQUENCE [LARGE SCALE GENOMIC DNA]</scope>
    <source>
        <strain evidence="3">Tcor2-1</strain>
        <tissue evidence="3">Whole body</tissue>
    </source>
</reference>
<name>A0A195DZE5_9HYME</name>
<dbReference type="InterPro" id="IPR038606">
    <property type="entry name" value="To_sf"/>
</dbReference>
<accession>A0A195DZE5</accession>
<dbReference type="InterPro" id="IPR010562">
    <property type="entry name" value="Haemolymph_juvenile_hormone-bd"/>
</dbReference>
<dbReference type="AlphaFoldDB" id="A0A195DZE5"/>
<dbReference type="PANTHER" id="PTHR11008:SF14">
    <property type="entry name" value="CIRCADIAN CLOCK-CONTROLLED PROTEIN-LIKE PROTEIN"/>
    <property type="match status" value="1"/>
</dbReference>